<keyword evidence="2" id="KW-1185">Reference proteome</keyword>
<protein>
    <submittedName>
        <fullName evidence="1">Uncharacterized protein</fullName>
    </submittedName>
</protein>
<evidence type="ECO:0000313" key="2">
    <source>
        <dbReference type="Proteomes" id="UP001165090"/>
    </source>
</evidence>
<proteinExistence type="predicted"/>
<accession>A0ABQ5SB69</accession>
<evidence type="ECO:0000313" key="1">
    <source>
        <dbReference type="EMBL" id="GLI66866.1"/>
    </source>
</evidence>
<comment type="caution">
    <text evidence="1">The sequence shown here is derived from an EMBL/GenBank/DDBJ whole genome shotgun (WGS) entry which is preliminary data.</text>
</comment>
<dbReference type="Proteomes" id="UP001165090">
    <property type="component" value="Unassembled WGS sequence"/>
</dbReference>
<sequence>MATAPAGAAITTAILEATSPRRMGSRVILAHVYGGGGGSDHTDSREVGPALPFPLSPFKGLVSVSLSVALSVSLSVPLPSCLSFLTHYVTHYVIHSKDGQGGGYQCRTSVVAFRLLRVQMQMGCKQTPGCRDAENT</sequence>
<name>A0ABQ5SB69_9CHLO</name>
<reference evidence="1 2" key="1">
    <citation type="journal article" date="2023" name="IScience">
        <title>Expanded male sex-determining region conserved during the evolution of homothallism in the green alga Volvox.</title>
        <authorList>
            <person name="Yamamoto K."/>
            <person name="Matsuzaki R."/>
            <person name="Mahakham W."/>
            <person name="Heman W."/>
            <person name="Sekimoto H."/>
            <person name="Kawachi M."/>
            <person name="Minakuchi Y."/>
            <person name="Toyoda A."/>
            <person name="Nozaki H."/>
        </authorList>
    </citation>
    <scope>NUCLEOTIDE SEQUENCE [LARGE SCALE GENOMIC DNA]</scope>
    <source>
        <strain evidence="1 2">NIES-4468</strain>
    </source>
</reference>
<organism evidence="1 2">
    <name type="scientific">Volvox africanus</name>
    <dbReference type="NCBI Taxonomy" id="51714"/>
    <lineage>
        <taxon>Eukaryota</taxon>
        <taxon>Viridiplantae</taxon>
        <taxon>Chlorophyta</taxon>
        <taxon>core chlorophytes</taxon>
        <taxon>Chlorophyceae</taxon>
        <taxon>CS clade</taxon>
        <taxon>Chlamydomonadales</taxon>
        <taxon>Volvocaceae</taxon>
        <taxon>Volvox</taxon>
    </lineage>
</organism>
<gene>
    <name evidence="1" type="ORF">VaNZ11_010856</name>
</gene>
<dbReference type="EMBL" id="BSDZ01000044">
    <property type="protein sequence ID" value="GLI66866.1"/>
    <property type="molecule type" value="Genomic_DNA"/>
</dbReference>